<feature type="domain" description="Peptidoglycan recognition protein family" evidence="3">
    <location>
        <begin position="5"/>
        <end position="132"/>
    </location>
</feature>
<comment type="similarity">
    <text evidence="1">Belongs to the N-acetylmuramoyl-L-alanine amidase 2 family.</text>
</comment>
<reference evidence="5" key="1">
    <citation type="journal article" date="2019" name="Int. J. Syst. Evol. Microbiol.">
        <title>The Global Catalogue of Microorganisms (GCM) 10K type strain sequencing project: providing services to taxonomists for standard genome sequencing and annotation.</title>
        <authorList>
            <consortium name="The Broad Institute Genomics Platform"/>
            <consortium name="The Broad Institute Genome Sequencing Center for Infectious Disease"/>
            <person name="Wu L."/>
            <person name="Ma J."/>
        </authorList>
    </citation>
    <scope>NUCLEOTIDE SEQUENCE [LARGE SCALE GENOMIC DNA]</scope>
    <source>
        <strain evidence="5">CGMCC 4.7242</strain>
    </source>
</reference>
<protein>
    <submittedName>
        <fullName evidence="4">N-acetylmuramoyl-L-alanine amidase</fullName>
        <ecNumber evidence="4">3.5.1.28</ecNumber>
    </submittedName>
</protein>
<accession>A0ABW4S9A7</accession>
<dbReference type="EMBL" id="JBHUGH010000034">
    <property type="protein sequence ID" value="MFD1914132.1"/>
    <property type="molecule type" value="Genomic_DNA"/>
</dbReference>
<evidence type="ECO:0000259" key="3">
    <source>
        <dbReference type="SMART" id="SM00701"/>
    </source>
</evidence>
<dbReference type="InterPro" id="IPR006619">
    <property type="entry name" value="PGRP_domain_met/bac"/>
</dbReference>
<evidence type="ECO:0000313" key="4">
    <source>
        <dbReference type="EMBL" id="MFD1914132.1"/>
    </source>
</evidence>
<organism evidence="4 5">
    <name type="scientific">Halodurantibacterium flavum</name>
    <dbReference type="NCBI Taxonomy" id="1382802"/>
    <lineage>
        <taxon>Bacteria</taxon>
        <taxon>Pseudomonadati</taxon>
        <taxon>Pseudomonadota</taxon>
        <taxon>Alphaproteobacteria</taxon>
        <taxon>Rhodobacterales</taxon>
        <taxon>Paracoccaceae</taxon>
        <taxon>Halodurantibacterium</taxon>
    </lineage>
</organism>
<dbReference type="Proteomes" id="UP001597353">
    <property type="component" value="Unassembled WGS sequence"/>
</dbReference>
<keyword evidence="5" id="KW-1185">Reference proteome</keyword>
<dbReference type="SMART" id="SM00644">
    <property type="entry name" value="Ami_2"/>
    <property type="match status" value="1"/>
</dbReference>
<dbReference type="SMART" id="SM00701">
    <property type="entry name" value="PGRP"/>
    <property type="match status" value="1"/>
</dbReference>
<dbReference type="SUPFAM" id="SSF55846">
    <property type="entry name" value="N-acetylmuramoyl-L-alanine amidase-like"/>
    <property type="match status" value="1"/>
</dbReference>
<dbReference type="PANTHER" id="PTHR11022">
    <property type="entry name" value="PEPTIDOGLYCAN RECOGNITION PROTEIN"/>
    <property type="match status" value="1"/>
</dbReference>
<evidence type="ECO:0000256" key="1">
    <source>
        <dbReference type="ARBA" id="ARBA00007553"/>
    </source>
</evidence>
<dbReference type="Pfam" id="PF01510">
    <property type="entry name" value="Amidase_2"/>
    <property type="match status" value="1"/>
</dbReference>
<proteinExistence type="inferred from homology"/>
<evidence type="ECO:0000313" key="5">
    <source>
        <dbReference type="Proteomes" id="UP001597353"/>
    </source>
</evidence>
<comment type="caution">
    <text evidence="4">The sequence shown here is derived from an EMBL/GenBank/DDBJ whole genome shotgun (WGS) entry which is preliminary data.</text>
</comment>
<dbReference type="EC" id="3.5.1.28" evidence="4"/>
<dbReference type="PANTHER" id="PTHR11022:SF41">
    <property type="entry name" value="PEPTIDOGLYCAN-RECOGNITION PROTEIN LC-RELATED"/>
    <property type="match status" value="1"/>
</dbReference>
<dbReference type="Gene3D" id="3.40.80.10">
    <property type="entry name" value="Peptidoglycan recognition protein-like"/>
    <property type="match status" value="1"/>
</dbReference>
<dbReference type="GO" id="GO:0008745">
    <property type="term" value="F:N-acetylmuramoyl-L-alanine amidase activity"/>
    <property type="evidence" value="ECO:0007669"/>
    <property type="project" value="UniProtKB-EC"/>
</dbReference>
<dbReference type="CDD" id="cd06583">
    <property type="entry name" value="PGRP"/>
    <property type="match status" value="1"/>
</dbReference>
<gene>
    <name evidence="4" type="ORF">ACFSGJ_18165</name>
</gene>
<name>A0ABW4S9A7_9RHOB</name>
<dbReference type="InterPro" id="IPR036505">
    <property type="entry name" value="Amidase/PGRP_sf"/>
</dbReference>
<dbReference type="InterPro" id="IPR015510">
    <property type="entry name" value="PGRP"/>
</dbReference>
<sequence>MIYQGAARHPVTAIVIHCAATRPAWMDDRPFAEQVAEIRRWHVTDNKWRDIGYHWLIGRGGEIRPGRAETEVGAGVAGYNSGVIHICLIGGHGSSGSDTFSAHFTAAQDVSLRQLIQGISMRTRITRISGHNEHAAKACPGFHIPTWLRQAA</sequence>
<evidence type="ECO:0000259" key="2">
    <source>
        <dbReference type="SMART" id="SM00644"/>
    </source>
</evidence>
<dbReference type="RefSeq" id="WP_390265227.1">
    <property type="nucleotide sequence ID" value="NZ_JBHUGH010000034.1"/>
</dbReference>
<dbReference type="InterPro" id="IPR002502">
    <property type="entry name" value="Amidase_domain"/>
</dbReference>
<feature type="domain" description="N-acetylmuramoyl-L-alanine amidase" evidence="2">
    <location>
        <begin position="2"/>
        <end position="141"/>
    </location>
</feature>
<keyword evidence="4" id="KW-0378">Hydrolase</keyword>